<gene>
    <name evidence="2" type="ORF">H5410_060199</name>
</gene>
<dbReference type="Proteomes" id="UP000824120">
    <property type="component" value="Chromosome 12"/>
</dbReference>
<keyword evidence="3" id="KW-1185">Reference proteome</keyword>
<comment type="caution">
    <text evidence="2">The sequence shown here is derived from an EMBL/GenBank/DDBJ whole genome shotgun (WGS) entry which is preliminary data.</text>
</comment>
<evidence type="ECO:0000313" key="2">
    <source>
        <dbReference type="EMBL" id="KAG5570433.1"/>
    </source>
</evidence>
<feature type="region of interest" description="Disordered" evidence="1">
    <location>
        <begin position="52"/>
        <end position="84"/>
    </location>
</feature>
<protein>
    <submittedName>
        <fullName evidence="2">Uncharacterized protein</fullName>
    </submittedName>
</protein>
<name>A0A9J5W4T0_SOLCO</name>
<proteinExistence type="predicted"/>
<dbReference type="EMBL" id="JACXVP010000012">
    <property type="protein sequence ID" value="KAG5570433.1"/>
    <property type="molecule type" value="Genomic_DNA"/>
</dbReference>
<dbReference type="AlphaFoldDB" id="A0A9J5W4T0"/>
<reference evidence="2 3" key="1">
    <citation type="submission" date="2020-09" db="EMBL/GenBank/DDBJ databases">
        <title>De no assembly of potato wild relative species, Solanum commersonii.</title>
        <authorList>
            <person name="Cho K."/>
        </authorList>
    </citation>
    <scope>NUCLEOTIDE SEQUENCE [LARGE SCALE GENOMIC DNA]</scope>
    <source>
        <strain evidence="2">LZ3.2</strain>
        <tissue evidence="2">Leaf</tissue>
    </source>
</reference>
<evidence type="ECO:0000256" key="1">
    <source>
        <dbReference type="SAM" id="MobiDB-lite"/>
    </source>
</evidence>
<sequence length="148" mass="16028">SAALLSLLSFLSPAKWYSNRRRRPARTTSSRCCSIALHLLFFAARTKAANKQQQLVTPEQPAAPVGDNSSQLRATTATATTGGSSCRQTIAVAAPTLAPSETSHSGEGLSTSSSARDLAKYFIADKHTLLKWFEQKFKIWRVAMSGKQ</sequence>
<organism evidence="2 3">
    <name type="scientific">Solanum commersonii</name>
    <name type="common">Commerson's wild potato</name>
    <name type="synonym">Commerson's nightshade</name>
    <dbReference type="NCBI Taxonomy" id="4109"/>
    <lineage>
        <taxon>Eukaryota</taxon>
        <taxon>Viridiplantae</taxon>
        <taxon>Streptophyta</taxon>
        <taxon>Embryophyta</taxon>
        <taxon>Tracheophyta</taxon>
        <taxon>Spermatophyta</taxon>
        <taxon>Magnoliopsida</taxon>
        <taxon>eudicotyledons</taxon>
        <taxon>Gunneridae</taxon>
        <taxon>Pentapetalae</taxon>
        <taxon>asterids</taxon>
        <taxon>lamiids</taxon>
        <taxon>Solanales</taxon>
        <taxon>Solanaceae</taxon>
        <taxon>Solanoideae</taxon>
        <taxon>Solaneae</taxon>
        <taxon>Solanum</taxon>
    </lineage>
</organism>
<accession>A0A9J5W4T0</accession>
<evidence type="ECO:0000313" key="3">
    <source>
        <dbReference type="Proteomes" id="UP000824120"/>
    </source>
</evidence>
<feature type="non-terminal residue" evidence="2">
    <location>
        <position position="1"/>
    </location>
</feature>